<sequence length="248" mass="27252">MHGVSKGYGPSRQRVQAVHPLSLNIRQGDIHGIIGASGAGKSTLLRLMNRLEDPDEGAVLLDGVDLMQMKEPELREARRSIGMIFQHFHLLGNKTVAKNIAIPLELAKLDKRERSNRVLECLGMVGLLDKAEQYPAQLSGGQKQRVAIARALANRPKVLLCDEPTSALDPHTTNEVLEVLRTINQTFGLTIIIVTHELEVIRSICHRVSMMENGKLLRTLEVDSAGLAQAAELFSGAFVRNKGDEPFA</sequence>
<keyword evidence="2" id="KW-0813">Transport</keyword>
<dbReference type="PANTHER" id="PTHR43166">
    <property type="entry name" value="AMINO ACID IMPORT ATP-BINDING PROTEIN"/>
    <property type="match status" value="1"/>
</dbReference>
<keyword evidence="7" id="KW-0029">Amino-acid transport</keyword>
<evidence type="ECO:0000256" key="1">
    <source>
        <dbReference type="ARBA" id="ARBA00005417"/>
    </source>
</evidence>
<organism evidence="10 11">
    <name type="scientific">Paenibacillus oryzae</name>
    <dbReference type="NCBI Taxonomy" id="1844972"/>
    <lineage>
        <taxon>Bacteria</taxon>
        <taxon>Bacillati</taxon>
        <taxon>Bacillota</taxon>
        <taxon>Bacilli</taxon>
        <taxon>Bacillales</taxon>
        <taxon>Paenibacillaceae</taxon>
        <taxon>Paenibacillus</taxon>
    </lineage>
</organism>
<evidence type="ECO:0000256" key="3">
    <source>
        <dbReference type="ARBA" id="ARBA00022475"/>
    </source>
</evidence>
<evidence type="ECO:0000256" key="4">
    <source>
        <dbReference type="ARBA" id="ARBA00022741"/>
    </source>
</evidence>
<dbReference type="Proteomes" id="UP000092024">
    <property type="component" value="Unassembled WGS sequence"/>
</dbReference>
<dbReference type="InterPro" id="IPR003593">
    <property type="entry name" value="AAA+_ATPase"/>
</dbReference>
<dbReference type="PANTHER" id="PTHR43166:SF30">
    <property type="entry name" value="METHIONINE IMPORT ATP-BINDING PROTEIN METN"/>
    <property type="match status" value="1"/>
</dbReference>
<dbReference type="GO" id="GO:0005886">
    <property type="term" value="C:plasma membrane"/>
    <property type="evidence" value="ECO:0007669"/>
    <property type="project" value="UniProtKB-ARBA"/>
</dbReference>
<dbReference type="AlphaFoldDB" id="A0A1A5YQX2"/>
<dbReference type="FunFam" id="3.40.50.300:FF:000056">
    <property type="entry name" value="Cell division ATP-binding protein FtsE"/>
    <property type="match status" value="1"/>
</dbReference>
<dbReference type="SUPFAM" id="SSF52540">
    <property type="entry name" value="P-loop containing nucleoside triphosphate hydrolases"/>
    <property type="match status" value="1"/>
</dbReference>
<dbReference type="InterPro" id="IPR003439">
    <property type="entry name" value="ABC_transporter-like_ATP-bd"/>
</dbReference>
<keyword evidence="8" id="KW-0472">Membrane</keyword>
<keyword evidence="3" id="KW-1003">Cell membrane</keyword>
<dbReference type="STRING" id="1844972.A7K91_08730"/>
<evidence type="ECO:0000256" key="7">
    <source>
        <dbReference type="ARBA" id="ARBA00022970"/>
    </source>
</evidence>
<dbReference type="PROSITE" id="PS50893">
    <property type="entry name" value="ABC_TRANSPORTER_2"/>
    <property type="match status" value="1"/>
</dbReference>
<dbReference type="GO" id="GO:0016887">
    <property type="term" value="F:ATP hydrolysis activity"/>
    <property type="evidence" value="ECO:0007669"/>
    <property type="project" value="InterPro"/>
</dbReference>
<evidence type="ECO:0000256" key="2">
    <source>
        <dbReference type="ARBA" id="ARBA00022448"/>
    </source>
</evidence>
<evidence type="ECO:0000256" key="8">
    <source>
        <dbReference type="ARBA" id="ARBA00023136"/>
    </source>
</evidence>
<dbReference type="GO" id="GO:0006865">
    <property type="term" value="P:amino acid transport"/>
    <property type="evidence" value="ECO:0007669"/>
    <property type="project" value="UniProtKB-KW"/>
</dbReference>
<protein>
    <recommendedName>
        <fullName evidence="9">ABC transporter domain-containing protein</fullName>
    </recommendedName>
</protein>
<dbReference type="Pfam" id="PF00005">
    <property type="entry name" value="ABC_tran"/>
    <property type="match status" value="1"/>
</dbReference>
<dbReference type="InterPro" id="IPR017871">
    <property type="entry name" value="ABC_transporter-like_CS"/>
</dbReference>
<feature type="domain" description="ABC transporter" evidence="9">
    <location>
        <begin position="1"/>
        <end position="238"/>
    </location>
</feature>
<comment type="similarity">
    <text evidence="1">Belongs to the ABC transporter superfamily.</text>
</comment>
<dbReference type="InterPro" id="IPR050086">
    <property type="entry name" value="MetN_ABC_transporter-like"/>
</dbReference>
<proteinExistence type="inferred from homology"/>
<dbReference type="GO" id="GO:0005524">
    <property type="term" value="F:ATP binding"/>
    <property type="evidence" value="ECO:0007669"/>
    <property type="project" value="UniProtKB-KW"/>
</dbReference>
<keyword evidence="5" id="KW-0067">ATP-binding</keyword>
<dbReference type="InterPro" id="IPR027417">
    <property type="entry name" value="P-loop_NTPase"/>
</dbReference>
<dbReference type="Gene3D" id="3.40.50.300">
    <property type="entry name" value="P-loop containing nucleotide triphosphate hydrolases"/>
    <property type="match status" value="1"/>
</dbReference>
<keyword evidence="6" id="KW-1278">Translocase</keyword>
<evidence type="ECO:0000256" key="6">
    <source>
        <dbReference type="ARBA" id="ARBA00022967"/>
    </source>
</evidence>
<evidence type="ECO:0000259" key="9">
    <source>
        <dbReference type="PROSITE" id="PS50893"/>
    </source>
</evidence>
<name>A0A1A5YQX2_9BACL</name>
<evidence type="ECO:0000313" key="10">
    <source>
        <dbReference type="EMBL" id="OBR67805.1"/>
    </source>
</evidence>
<gene>
    <name evidence="10" type="ORF">A7K91_08730</name>
</gene>
<evidence type="ECO:0000256" key="5">
    <source>
        <dbReference type="ARBA" id="ARBA00022840"/>
    </source>
</evidence>
<accession>A0A1A5YQX2</accession>
<evidence type="ECO:0000313" key="11">
    <source>
        <dbReference type="Proteomes" id="UP000092024"/>
    </source>
</evidence>
<dbReference type="PROSITE" id="PS00211">
    <property type="entry name" value="ABC_TRANSPORTER_1"/>
    <property type="match status" value="1"/>
</dbReference>
<reference evidence="10 11" key="1">
    <citation type="submission" date="2016-05" db="EMBL/GenBank/DDBJ databases">
        <title>Paenibacillus oryzae. sp. nov., isolated from the rice root.</title>
        <authorList>
            <person name="Zhang J."/>
            <person name="Zhang X."/>
        </authorList>
    </citation>
    <scope>NUCLEOTIDE SEQUENCE [LARGE SCALE GENOMIC DNA]</scope>
    <source>
        <strain evidence="10 11">1DrF-4</strain>
    </source>
</reference>
<keyword evidence="11" id="KW-1185">Reference proteome</keyword>
<keyword evidence="4" id="KW-0547">Nucleotide-binding</keyword>
<dbReference type="SMART" id="SM00382">
    <property type="entry name" value="AAA"/>
    <property type="match status" value="1"/>
</dbReference>
<comment type="caution">
    <text evidence="10">The sequence shown here is derived from an EMBL/GenBank/DDBJ whole genome shotgun (WGS) entry which is preliminary data.</text>
</comment>
<dbReference type="EMBL" id="LYPA01000031">
    <property type="protein sequence ID" value="OBR67805.1"/>
    <property type="molecule type" value="Genomic_DNA"/>
</dbReference>